<dbReference type="EMBL" id="VSSQ01132363">
    <property type="protein sequence ID" value="MPN58953.1"/>
    <property type="molecule type" value="Genomic_DNA"/>
</dbReference>
<dbReference type="InterPro" id="IPR027417">
    <property type="entry name" value="P-loop_NTPase"/>
</dbReference>
<organism evidence="4">
    <name type="scientific">bioreactor metagenome</name>
    <dbReference type="NCBI Taxonomy" id="1076179"/>
    <lineage>
        <taxon>unclassified sequences</taxon>
        <taxon>metagenomes</taxon>
        <taxon>ecological metagenomes</taxon>
    </lineage>
</organism>
<evidence type="ECO:0000256" key="1">
    <source>
        <dbReference type="ARBA" id="ARBA00022741"/>
    </source>
</evidence>
<proteinExistence type="predicted"/>
<gene>
    <name evidence="4" type="primary">epsE_16</name>
    <name evidence="4" type="ORF">SDC9_206669</name>
</gene>
<evidence type="ECO:0000256" key="2">
    <source>
        <dbReference type="ARBA" id="ARBA00022840"/>
    </source>
</evidence>
<protein>
    <submittedName>
        <fullName evidence="4">Type II secretion system protein E</fullName>
    </submittedName>
</protein>
<reference evidence="4" key="1">
    <citation type="submission" date="2019-08" db="EMBL/GenBank/DDBJ databases">
        <authorList>
            <person name="Kucharzyk K."/>
            <person name="Murdoch R.W."/>
            <person name="Higgins S."/>
            <person name="Loffler F."/>
        </authorList>
    </citation>
    <scope>NUCLEOTIDE SEQUENCE</scope>
</reference>
<name>A0A645JH87_9ZZZZ</name>
<dbReference type="PANTHER" id="PTHR30258:SF2">
    <property type="entry name" value="COMG OPERON PROTEIN 1"/>
    <property type="match status" value="1"/>
</dbReference>
<dbReference type="InterPro" id="IPR001482">
    <property type="entry name" value="T2SS/T4SS_dom"/>
</dbReference>
<evidence type="ECO:0000313" key="4">
    <source>
        <dbReference type="EMBL" id="MPN58953.1"/>
    </source>
</evidence>
<dbReference type="Gene3D" id="3.40.50.300">
    <property type="entry name" value="P-loop containing nucleotide triphosphate hydrolases"/>
    <property type="match status" value="1"/>
</dbReference>
<keyword evidence="1" id="KW-0547">Nucleotide-binding</keyword>
<dbReference type="Pfam" id="PF00437">
    <property type="entry name" value="T2SSE"/>
    <property type="match status" value="1"/>
</dbReference>
<evidence type="ECO:0000259" key="3">
    <source>
        <dbReference type="Pfam" id="PF00437"/>
    </source>
</evidence>
<dbReference type="GO" id="GO:0005524">
    <property type="term" value="F:ATP binding"/>
    <property type="evidence" value="ECO:0007669"/>
    <property type="project" value="UniProtKB-KW"/>
</dbReference>
<dbReference type="PANTHER" id="PTHR30258">
    <property type="entry name" value="TYPE II SECRETION SYSTEM PROTEIN GSPE-RELATED"/>
    <property type="match status" value="1"/>
</dbReference>
<sequence>MFSTLHTNDAAGSITRLVDMGVEPFLICSSLVGILAQRLIRRVCPNCKTPYVPSDEELVRLDLERADLGNRKFFYGRGCPVCNHTGYKGRKAITELLVINQDIIDLISANAPSSVIQAKAREGGMTTVREDGLMAILNGETTVDEVLRYT</sequence>
<dbReference type="GO" id="GO:0005886">
    <property type="term" value="C:plasma membrane"/>
    <property type="evidence" value="ECO:0007669"/>
    <property type="project" value="TreeGrafter"/>
</dbReference>
<dbReference type="SUPFAM" id="SSF52540">
    <property type="entry name" value="P-loop containing nucleoside triphosphate hydrolases"/>
    <property type="match status" value="1"/>
</dbReference>
<dbReference type="GO" id="GO:0016887">
    <property type="term" value="F:ATP hydrolysis activity"/>
    <property type="evidence" value="ECO:0007669"/>
    <property type="project" value="TreeGrafter"/>
</dbReference>
<comment type="caution">
    <text evidence="4">The sequence shown here is derived from an EMBL/GenBank/DDBJ whole genome shotgun (WGS) entry which is preliminary data.</text>
</comment>
<feature type="domain" description="Bacterial type II secretion system protein E" evidence="3">
    <location>
        <begin position="2"/>
        <end position="148"/>
    </location>
</feature>
<keyword evidence="2" id="KW-0067">ATP-binding</keyword>
<dbReference type="AlphaFoldDB" id="A0A645JH87"/>
<accession>A0A645JH87</accession>